<name>A0A5J4Z6W2_PORPP</name>
<dbReference type="PANTHER" id="PTHR36166:SF1">
    <property type="entry name" value="SRPBCC DOMAIN-CONTAINING PROTEIN"/>
    <property type="match status" value="1"/>
</dbReference>
<dbReference type="Pfam" id="PF10604">
    <property type="entry name" value="Polyketide_cyc2"/>
    <property type="match status" value="1"/>
</dbReference>
<dbReference type="AlphaFoldDB" id="A0A5J4Z6W2"/>
<dbReference type="SUPFAM" id="SSF55961">
    <property type="entry name" value="Bet v1-like"/>
    <property type="match status" value="1"/>
</dbReference>
<accession>A0A5J4Z6W2</accession>
<dbReference type="InterPro" id="IPR019587">
    <property type="entry name" value="Polyketide_cyclase/dehydratase"/>
</dbReference>
<comment type="caution">
    <text evidence="1">The sequence shown here is derived from an EMBL/GenBank/DDBJ whole genome shotgun (WGS) entry which is preliminary data.</text>
</comment>
<protein>
    <recommendedName>
        <fullName evidence="3">SRPBCC domain-containing protein</fullName>
    </recommendedName>
</protein>
<keyword evidence="2" id="KW-1185">Reference proteome</keyword>
<dbReference type="OrthoDB" id="509124at2759"/>
<organism evidence="1 2">
    <name type="scientific">Porphyridium purpureum</name>
    <name type="common">Red alga</name>
    <name type="synonym">Porphyridium cruentum</name>
    <dbReference type="NCBI Taxonomy" id="35688"/>
    <lineage>
        <taxon>Eukaryota</taxon>
        <taxon>Rhodophyta</taxon>
        <taxon>Bangiophyceae</taxon>
        <taxon>Porphyridiales</taxon>
        <taxon>Porphyridiaceae</taxon>
        <taxon>Porphyridium</taxon>
    </lineage>
</organism>
<dbReference type="OMA" id="SYPEWNP"/>
<dbReference type="EMBL" id="VRMN01000001">
    <property type="protein sequence ID" value="KAA8499065.1"/>
    <property type="molecule type" value="Genomic_DNA"/>
</dbReference>
<evidence type="ECO:0000313" key="1">
    <source>
        <dbReference type="EMBL" id="KAA8499065.1"/>
    </source>
</evidence>
<evidence type="ECO:0008006" key="3">
    <source>
        <dbReference type="Google" id="ProtNLM"/>
    </source>
</evidence>
<sequence>MVASVETEIEVAAPPEVVWKRLMDFGSYAAESWNPMLLRVEGEARLGSTLSVDVKQPEMSMMTFTPVVVTMDPMHEFAWNGKLFFPGLFDGEHRFKLVPSADGQHTTFFHSESFSGLLVYLFFSESMRANITKGFESMNEALKKRCESGNE</sequence>
<gene>
    <name evidence="1" type="ORF">FVE85_6650</name>
</gene>
<dbReference type="InterPro" id="IPR023393">
    <property type="entry name" value="START-like_dom_sf"/>
</dbReference>
<dbReference type="Proteomes" id="UP000324585">
    <property type="component" value="Unassembled WGS sequence"/>
</dbReference>
<dbReference type="PANTHER" id="PTHR36166">
    <property type="entry name" value="CHROMOSOME 9, WHOLE GENOME SHOTGUN SEQUENCE"/>
    <property type="match status" value="1"/>
</dbReference>
<dbReference type="Gene3D" id="3.30.530.20">
    <property type="match status" value="1"/>
</dbReference>
<proteinExistence type="predicted"/>
<reference evidence="2" key="1">
    <citation type="journal article" date="2019" name="Nat. Commun.">
        <title>Expansion of phycobilisome linker gene families in mesophilic red algae.</title>
        <authorList>
            <person name="Lee J."/>
            <person name="Kim D."/>
            <person name="Bhattacharya D."/>
            <person name="Yoon H.S."/>
        </authorList>
    </citation>
    <scope>NUCLEOTIDE SEQUENCE [LARGE SCALE GENOMIC DNA]</scope>
    <source>
        <strain evidence="2">CCMP 1328</strain>
    </source>
</reference>
<dbReference type="CDD" id="cd07822">
    <property type="entry name" value="SRPBCC_4"/>
    <property type="match status" value="1"/>
</dbReference>
<evidence type="ECO:0000313" key="2">
    <source>
        <dbReference type="Proteomes" id="UP000324585"/>
    </source>
</evidence>